<feature type="binding site" evidence="16">
    <location>
        <position position="443"/>
    </location>
    <ligand>
        <name>ATP</name>
        <dbReference type="ChEBI" id="CHEBI:30616"/>
    </ligand>
</feature>
<keyword evidence="5 18" id="KW-0812">Transmembrane</keyword>
<dbReference type="Pfam" id="PF00122">
    <property type="entry name" value="E1-E2_ATPase"/>
    <property type="match status" value="1"/>
</dbReference>
<feature type="binding site" evidence="17">
    <location>
        <position position="882"/>
    </location>
    <ligand>
        <name>Mg(2+)</name>
        <dbReference type="ChEBI" id="CHEBI:18420"/>
    </ligand>
</feature>
<feature type="domain" description="P-type ATPase C-terminal" evidence="22">
    <location>
        <begin position="909"/>
        <end position="1136"/>
    </location>
</feature>
<dbReference type="InterPro" id="IPR044492">
    <property type="entry name" value="P_typ_ATPase_HD_dom"/>
</dbReference>
<evidence type="ECO:0000256" key="3">
    <source>
        <dbReference type="ARBA" id="ARBA00008109"/>
    </source>
</evidence>
<feature type="binding site" evidence="16">
    <location>
        <position position="860"/>
    </location>
    <ligand>
        <name>ATP</name>
        <dbReference type="ChEBI" id="CHEBI:30616"/>
    </ligand>
</feature>
<feature type="binding site" evidence="16">
    <location>
        <position position="886"/>
    </location>
    <ligand>
        <name>ATP</name>
        <dbReference type="ChEBI" id="CHEBI:30616"/>
    </ligand>
</feature>
<keyword evidence="7 16" id="KW-0547">Nucleotide-binding</keyword>
<evidence type="ECO:0000256" key="15">
    <source>
        <dbReference type="PIRSR" id="PIRSR606539-1"/>
    </source>
</evidence>
<dbReference type="Gene3D" id="3.40.50.1000">
    <property type="entry name" value="HAD superfamily/HAD-like"/>
    <property type="match status" value="1"/>
</dbReference>
<dbReference type="Gene3D" id="3.40.1110.10">
    <property type="entry name" value="Calcium-transporting ATPase, cytoplasmic domain N"/>
    <property type="match status" value="1"/>
</dbReference>
<evidence type="ECO:0000313" key="25">
    <source>
        <dbReference type="Proteomes" id="UP000677228"/>
    </source>
</evidence>
<dbReference type="GO" id="GO:0005802">
    <property type="term" value="C:trans-Golgi network"/>
    <property type="evidence" value="ECO:0007669"/>
    <property type="project" value="TreeGrafter"/>
</dbReference>
<keyword evidence="8 16" id="KW-0067">ATP-binding</keyword>
<dbReference type="InterPro" id="IPR018303">
    <property type="entry name" value="ATPase_P-typ_P_site"/>
</dbReference>
<feature type="binding site" evidence="16">
    <location>
        <position position="445"/>
    </location>
    <ligand>
        <name>ATP</name>
        <dbReference type="ChEBI" id="CHEBI:30616"/>
    </ligand>
</feature>
<dbReference type="SUPFAM" id="SSF81653">
    <property type="entry name" value="Calcium ATPase, transduction domain A"/>
    <property type="match status" value="1"/>
</dbReference>
<feature type="transmembrane region" description="Helical" evidence="18">
    <location>
        <begin position="1021"/>
        <end position="1041"/>
    </location>
</feature>
<keyword evidence="4" id="KW-0813">Transport</keyword>
<dbReference type="Pfam" id="PF16212">
    <property type="entry name" value="PhoLip_ATPase_C"/>
    <property type="match status" value="1"/>
</dbReference>
<dbReference type="InterPro" id="IPR036412">
    <property type="entry name" value="HAD-like_sf"/>
</dbReference>
<gene>
    <name evidence="23" type="ORF">OVA965_LOCUS12948</name>
    <name evidence="24" type="ORF">TMI583_LOCUS12952</name>
</gene>
<feature type="transmembrane region" description="Helical" evidence="18">
    <location>
        <begin position="1047"/>
        <end position="1066"/>
    </location>
</feature>
<dbReference type="GO" id="GO:0016887">
    <property type="term" value="F:ATP hydrolysis activity"/>
    <property type="evidence" value="ECO:0007669"/>
    <property type="project" value="InterPro"/>
</dbReference>
<evidence type="ECO:0000256" key="7">
    <source>
        <dbReference type="ARBA" id="ARBA00022741"/>
    </source>
</evidence>
<feature type="binding site" evidence="16">
    <location>
        <position position="663"/>
    </location>
    <ligand>
        <name>ATP</name>
        <dbReference type="ChEBI" id="CHEBI:30616"/>
    </ligand>
</feature>
<feature type="region of interest" description="Disordered" evidence="19">
    <location>
        <begin position="24"/>
        <end position="47"/>
    </location>
</feature>
<feature type="binding site" evidence="16">
    <location>
        <position position="773"/>
    </location>
    <ligand>
        <name>ATP</name>
        <dbReference type="ChEBI" id="CHEBI:30616"/>
    </ligand>
</feature>
<dbReference type="SUPFAM" id="SSF81660">
    <property type="entry name" value="Metal cation-transporting ATPase, ATP-binding domain N"/>
    <property type="match status" value="1"/>
</dbReference>
<evidence type="ECO:0000256" key="2">
    <source>
        <dbReference type="ARBA" id="ARBA00004127"/>
    </source>
</evidence>
<dbReference type="AlphaFoldDB" id="A0A8S2DHG0"/>
<dbReference type="NCBIfam" id="TIGR01494">
    <property type="entry name" value="ATPase_P-type"/>
    <property type="match status" value="3"/>
</dbReference>
<evidence type="ECO:0000256" key="10">
    <source>
        <dbReference type="ARBA" id="ARBA00022967"/>
    </source>
</evidence>
<evidence type="ECO:0000259" key="22">
    <source>
        <dbReference type="Pfam" id="PF16212"/>
    </source>
</evidence>
<keyword evidence="11 18" id="KW-1133">Transmembrane helix</keyword>
<sequence>MENVPLVGKNNEVNNIEYSDEYELTSTQASAQPQQQTSIKNRRETKQTTNLTKCFQNPFRKRQPEEKHKTTMGLSCSSLLSFFRNKSHKTQPRNVTIGHRESNQTFYPRNVIRNQKYNILTFIPLVLFEQFRFFLNLYFLVMACTQFFPAFRIGYLYTYWGPLGFVLCVTMIKEAIDDIKRAYRDKELNSQVYSLIRNGKRQQVPSSDLKVSDVIVIQKNQRIPADVVLLQTSDKSGTCFIRTDQLDGETDWKLRIAIPTTQQIDDISILTTDTAVLGKIHAEPPRLDIHEFNGVLSLKNDEPLSVENILWAGTVLATGESVCCVIYTGSDTRSVLNTSKPRNKVGLVDLEINTLTKLLFVALVLLSLIMLLLKGFKGPWWRYAVRFFLLFSYMIPISLRVNLDLGKMVYSWFIEKDKHIPDSAVRTSTIPEELGRIGYLLSDKTGTLTQNLMVFKRIHLGTVSYTNENQTEIAQLIKQQYKQQSPQLQPASTIQKRSVVKRTEATKVPDAVKALALCHNVTPVFEQKSEILVSQQSPVKTPTSTWSDKFSLHSSRTESPITAATISELSDEQQAAQPLGTNTQEGVTYQASSPDEIALVEWTEQVGLTLVHRDLQSITLRLNSSQQTLHYHILQLFPFTSETKRMGIIVRDDQTNEIIFYLKGADIVMQPIVQYNDWLQEECSNMAREGLRTLVVAKKILTEEQYQEFEQRLLKAKLQTIDRNKRVLEIIETLEREMELLCVTGVEDKLQENVRQTLEILRNAGIKIWMLTGDKLETATCIAKSSKLIGREHDIYTFKSISTREDCLQELNMFRRKADACLIITGDTLQVCLGFYESDLAELVIQCPAVVVCRCSPTQKAHVVNLLKKYGEKRVRVCAIGDGGNDVSMIQAADVGIGIVGKEGKQASSAADFSINQFSYLSRLLLVHGRNSYKRSAALSQFIMHRGLIISVMQAVFSSIFYFSSVSLYQGFLLVGYATIYTMFSVFSLVLDKDVQPEIALLYPELYKELSKGRSLSLKTFFLWVFISIYQGGAIMYGSFLLFDDDFIHVVSITFTSLILTELLMVSLTIRTWHPLMIVAQLLSLACYVLSLIVFKSYFDAQFLQSFDFIWKVLVVTLASCLPLYILKFIQVKCAPPIQTKLQQYYTTLK</sequence>
<comment type="catalytic activity">
    <reaction evidence="14 18">
        <text>ATP + H2O + phospholipidSide 1 = ADP + phosphate + phospholipidSide 2.</text>
        <dbReference type="EC" id="7.6.2.1"/>
    </reaction>
</comment>
<evidence type="ECO:0000256" key="8">
    <source>
        <dbReference type="ARBA" id="ARBA00022840"/>
    </source>
</evidence>
<feature type="binding site" evidence="17">
    <location>
        <position position="443"/>
    </location>
    <ligand>
        <name>Mg(2+)</name>
        <dbReference type="ChEBI" id="CHEBI:18420"/>
    </ligand>
</feature>
<dbReference type="Proteomes" id="UP000677228">
    <property type="component" value="Unassembled WGS sequence"/>
</dbReference>
<evidence type="ECO:0000256" key="6">
    <source>
        <dbReference type="ARBA" id="ARBA00022723"/>
    </source>
</evidence>
<feature type="binding site" evidence="16">
    <location>
        <position position="772"/>
    </location>
    <ligand>
        <name>ATP</name>
        <dbReference type="ChEBI" id="CHEBI:30616"/>
    </ligand>
</feature>
<dbReference type="InterPro" id="IPR023298">
    <property type="entry name" value="ATPase_P-typ_TM_dom_sf"/>
</dbReference>
<dbReference type="Pfam" id="PF00702">
    <property type="entry name" value="Hydrolase"/>
    <property type="match status" value="1"/>
</dbReference>
<feature type="transmembrane region" description="Helical" evidence="18">
    <location>
        <begin position="1109"/>
        <end position="1127"/>
    </location>
</feature>
<evidence type="ECO:0000256" key="17">
    <source>
        <dbReference type="PIRSR" id="PIRSR606539-3"/>
    </source>
</evidence>
<evidence type="ECO:0000313" key="23">
    <source>
        <dbReference type="EMBL" id="CAF0967957.1"/>
    </source>
</evidence>
<keyword evidence="12" id="KW-0445">Lipid transport</keyword>
<dbReference type="GO" id="GO:0140326">
    <property type="term" value="F:ATPase-coupled intramembrane lipid transporter activity"/>
    <property type="evidence" value="ECO:0007669"/>
    <property type="project" value="UniProtKB-EC"/>
</dbReference>
<dbReference type="InterPro" id="IPR023299">
    <property type="entry name" value="ATPase_P-typ_cyto_dom_N"/>
</dbReference>
<dbReference type="FunFam" id="3.40.50.1000:FF:000009">
    <property type="entry name" value="Phospholipid-transporting ATPase"/>
    <property type="match status" value="1"/>
</dbReference>
<evidence type="ECO:0000256" key="14">
    <source>
        <dbReference type="ARBA" id="ARBA00034036"/>
    </source>
</evidence>
<evidence type="ECO:0000256" key="4">
    <source>
        <dbReference type="ARBA" id="ARBA00022448"/>
    </source>
</evidence>
<evidence type="ECO:0000256" key="11">
    <source>
        <dbReference type="ARBA" id="ARBA00022989"/>
    </source>
</evidence>
<accession>A0A8S2DHG0</accession>
<dbReference type="Gene3D" id="2.70.150.10">
    <property type="entry name" value="Calcium-transporting ATPase, cytoplasmic transduction domain A"/>
    <property type="match status" value="1"/>
</dbReference>
<dbReference type="InterPro" id="IPR032630">
    <property type="entry name" value="P_typ_ATPase_c"/>
</dbReference>
<dbReference type="GO" id="GO:0005886">
    <property type="term" value="C:plasma membrane"/>
    <property type="evidence" value="ECO:0007669"/>
    <property type="project" value="TreeGrafter"/>
</dbReference>
<feature type="binding site" evidence="16">
    <location>
        <position position="692"/>
    </location>
    <ligand>
        <name>ATP</name>
        <dbReference type="ChEBI" id="CHEBI:30616"/>
    </ligand>
</feature>
<dbReference type="SFLD" id="SFLDF00027">
    <property type="entry name" value="p-type_atpase"/>
    <property type="match status" value="1"/>
</dbReference>
<dbReference type="GO" id="GO:0045332">
    <property type="term" value="P:phospholipid translocation"/>
    <property type="evidence" value="ECO:0007669"/>
    <property type="project" value="TreeGrafter"/>
</dbReference>
<evidence type="ECO:0000259" key="20">
    <source>
        <dbReference type="Pfam" id="PF00122"/>
    </source>
</evidence>
<feature type="binding site" evidence="17">
    <location>
        <position position="886"/>
    </location>
    <ligand>
        <name>Mg(2+)</name>
        <dbReference type="ChEBI" id="CHEBI:18420"/>
    </ligand>
</feature>
<feature type="active site" description="4-aspartylphosphate intermediate" evidence="15">
    <location>
        <position position="443"/>
    </location>
</feature>
<dbReference type="InterPro" id="IPR006539">
    <property type="entry name" value="P-type_ATPase_IV"/>
</dbReference>
<reference evidence="23" key="1">
    <citation type="submission" date="2021-02" db="EMBL/GenBank/DDBJ databases">
        <authorList>
            <person name="Nowell W R."/>
        </authorList>
    </citation>
    <scope>NUCLEOTIDE SEQUENCE</scope>
</reference>
<dbReference type="PRINTS" id="PR00119">
    <property type="entry name" value="CATATPASE"/>
</dbReference>
<dbReference type="EMBL" id="CAJNOK010005305">
    <property type="protein sequence ID" value="CAF0967957.1"/>
    <property type="molecule type" value="Genomic_DNA"/>
</dbReference>
<dbReference type="InterPro" id="IPR008250">
    <property type="entry name" value="ATPase_P-typ_transduc_dom_A_sf"/>
</dbReference>
<evidence type="ECO:0000256" key="1">
    <source>
        <dbReference type="ARBA" id="ARBA00001946"/>
    </source>
</evidence>
<dbReference type="PANTHER" id="PTHR24092:SF5">
    <property type="entry name" value="PHOSPHOLIPID-TRANSPORTING ATPASE"/>
    <property type="match status" value="1"/>
</dbReference>
<evidence type="ECO:0000256" key="12">
    <source>
        <dbReference type="ARBA" id="ARBA00023055"/>
    </source>
</evidence>
<dbReference type="SUPFAM" id="SSF56784">
    <property type="entry name" value="HAD-like"/>
    <property type="match status" value="1"/>
</dbReference>
<feature type="binding site" evidence="16">
    <location>
        <position position="639"/>
    </location>
    <ligand>
        <name>ATP</name>
        <dbReference type="ChEBI" id="CHEBI:30616"/>
    </ligand>
</feature>
<organism evidence="23 25">
    <name type="scientific">Didymodactylos carnosus</name>
    <dbReference type="NCBI Taxonomy" id="1234261"/>
    <lineage>
        <taxon>Eukaryota</taxon>
        <taxon>Metazoa</taxon>
        <taxon>Spiralia</taxon>
        <taxon>Gnathifera</taxon>
        <taxon>Rotifera</taxon>
        <taxon>Eurotatoria</taxon>
        <taxon>Bdelloidea</taxon>
        <taxon>Philodinida</taxon>
        <taxon>Philodinidae</taxon>
        <taxon>Didymodactylos</taxon>
    </lineage>
</organism>
<proteinExistence type="inferred from homology"/>
<dbReference type="SFLD" id="SFLDS00003">
    <property type="entry name" value="Haloacid_Dehalogenase"/>
    <property type="match status" value="1"/>
</dbReference>
<keyword evidence="13 18" id="KW-0472">Membrane</keyword>
<dbReference type="GO" id="GO:0005524">
    <property type="term" value="F:ATP binding"/>
    <property type="evidence" value="ECO:0007669"/>
    <property type="project" value="UniProtKB-UniRule"/>
</dbReference>
<feature type="binding site" evidence="16">
    <location>
        <position position="774"/>
    </location>
    <ligand>
        <name>ATP</name>
        <dbReference type="ChEBI" id="CHEBI:30616"/>
    </ligand>
</feature>
<evidence type="ECO:0000313" key="24">
    <source>
        <dbReference type="EMBL" id="CAF3739648.1"/>
    </source>
</evidence>
<feature type="transmembrane region" description="Helical" evidence="18">
    <location>
        <begin position="943"/>
        <end position="963"/>
    </location>
</feature>
<dbReference type="InterPro" id="IPR032631">
    <property type="entry name" value="P-type_ATPase_N"/>
</dbReference>
<comment type="similarity">
    <text evidence="3 18">Belongs to the cation transport ATPase (P-type) (TC 3.A.3) family. Type IV subfamily.</text>
</comment>
<dbReference type="SFLD" id="SFLDG00002">
    <property type="entry name" value="C1.7:_P-type_atpase_like"/>
    <property type="match status" value="1"/>
</dbReference>
<dbReference type="NCBIfam" id="TIGR01652">
    <property type="entry name" value="ATPase-Plipid"/>
    <property type="match status" value="1"/>
</dbReference>
<dbReference type="EMBL" id="CAJOBA010005311">
    <property type="protein sequence ID" value="CAF3739648.1"/>
    <property type="molecule type" value="Genomic_DNA"/>
</dbReference>
<keyword evidence="9 17" id="KW-0460">Magnesium</keyword>
<dbReference type="FunFam" id="3.40.1110.10:FF:000097">
    <property type="entry name" value="Phospholipid-transporting ATPase"/>
    <property type="match status" value="1"/>
</dbReference>
<feature type="binding site" evidence="16">
    <location>
        <position position="444"/>
    </location>
    <ligand>
        <name>ATP</name>
        <dbReference type="ChEBI" id="CHEBI:30616"/>
    </ligand>
</feature>
<feature type="binding site" evidence="16">
    <location>
        <position position="596"/>
    </location>
    <ligand>
        <name>ATP</name>
        <dbReference type="ChEBI" id="CHEBI:30616"/>
    </ligand>
</feature>
<dbReference type="GO" id="GO:0006890">
    <property type="term" value="P:retrograde vesicle-mediated transport, Golgi to endoplasmic reticulum"/>
    <property type="evidence" value="ECO:0007669"/>
    <property type="project" value="TreeGrafter"/>
</dbReference>
<feature type="binding site" evidence="17">
    <location>
        <position position="445"/>
    </location>
    <ligand>
        <name>Mg(2+)</name>
        <dbReference type="ChEBI" id="CHEBI:18420"/>
    </ligand>
</feature>
<dbReference type="Pfam" id="PF16209">
    <property type="entry name" value="PhoLip_ATPase_N"/>
    <property type="match status" value="1"/>
</dbReference>
<evidence type="ECO:0000256" key="9">
    <source>
        <dbReference type="ARBA" id="ARBA00022842"/>
    </source>
</evidence>
<dbReference type="EC" id="7.6.2.1" evidence="18"/>
<comment type="caution">
    <text evidence="23">The sequence shown here is derived from an EMBL/GenBank/DDBJ whole genome shotgun (WGS) entry which is preliminary data.</text>
</comment>
<comment type="cofactor">
    <cofactor evidence="1 17">
        <name>Mg(2+)</name>
        <dbReference type="ChEBI" id="CHEBI:18420"/>
    </cofactor>
</comment>
<dbReference type="GO" id="GO:0000287">
    <property type="term" value="F:magnesium ion binding"/>
    <property type="evidence" value="ECO:0007669"/>
    <property type="project" value="UniProtKB-UniRule"/>
</dbReference>
<dbReference type="Proteomes" id="UP000682733">
    <property type="component" value="Unassembled WGS sequence"/>
</dbReference>
<feature type="transmembrane region" description="Helical" evidence="18">
    <location>
        <begin position="1078"/>
        <end position="1097"/>
    </location>
</feature>
<feature type="compositionally biased region" description="Low complexity" evidence="19">
    <location>
        <begin position="25"/>
        <end position="38"/>
    </location>
</feature>
<evidence type="ECO:0000256" key="16">
    <source>
        <dbReference type="PIRSR" id="PIRSR606539-2"/>
    </source>
</evidence>
<dbReference type="PANTHER" id="PTHR24092">
    <property type="entry name" value="PROBABLE PHOSPHOLIPID-TRANSPORTING ATPASE"/>
    <property type="match status" value="1"/>
</dbReference>
<keyword evidence="10 18" id="KW-1278">Translocase</keyword>
<dbReference type="InterPro" id="IPR001757">
    <property type="entry name" value="P_typ_ATPase"/>
</dbReference>
<protein>
    <recommendedName>
        <fullName evidence="18">Phospholipid-transporting ATPase</fullName>
        <ecNumber evidence="18">7.6.2.1</ecNumber>
    </recommendedName>
</protein>
<keyword evidence="6 17" id="KW-0479">Metal-binding</keyword>
<evidence type="ECO:0000256" key="19">
    <source>
        <dbReference type="SAM" id="MobiDB-lite"/>
    </source>
</evidence>
<feature type="transmembrane region" description="Helical" evidence="18">
    <location>
        <begin position="157"/>
        <end position="176"/>
    </location>
</feature>
<feature type="transmembrane region" description="Helical" evidence="18">
    <location>
        <begin position="969"/>
        <end position="991"/>
    </location>
</feature>
<dbReference type="InterPro" id="IPR023214">
    <property type="entry name" value="HAD_sf"/>
</dbReference>
<evidence type="ECO:0000256" key="5">
    <source>
        <dbReference type="ARBA" id="ARBA00022692"/>
    </source>
</evidence>
<evidence type="ECO:0000259" key="21">
    <source>
        <dbReference type="Pfam" id="PF16209"/>
    </source>
</evidence>
<name>A0A8S2DHG0_9BILA</name>
<feature type="binding site" evidence="16">
    <location>
        <position position="854"/>
    </location>
    <ligand>
        <name>ATP</name>
        <dbReference type="ChEBI" id="CHEBI:30616"/>
    </ligand>
</feature>
<dbReference type="GO" id="GO:0006897">
    <property type="term" value="P:endocytosis"/>
    <property type="evidence" value="ECO:0007669"/>
    <property type="project" value="TreeGrafter"/>
</dbReference>
<evidence type="ECO:0000256" key="13">
    <source>
        <dbReference type="ARBA" id="ARBA00023136"/>
    </source>
</evidence>
<feature type="transmembrane region" description="Helical" evidence="18">
    <location>
        <begin position="358"/>
        <end position="377"/>
    </location>
</feature>
<feature type="binding site" evidence="16">
    <location>
        <position position="885"/>
    </location>
    <ligand>
        <name>ATP</name>
        <dbReference type="ChEBI" id="CHEBI:30616"/>
    </ligand>
</feature>
<feature type="domain" description="P-type ATPase N-terminal" evidence="21">
    <location>
        <begin position="98"/>
        <end position="160"/>
    </location>
</feature>
<evidence type="ECO:0000256" key="18">
    <source>
        <dbReference type="RuleBase" id="RU362033"/>
    </source>
</evidence>
<dbReference type="SUPFAM" id="SSF81665">
    <property type="entry name" value="Calcium ATPase, transmembrane domain M"/>
    <property type="match status" value="1"/>
</dbReference>
<dbReference type="GO" id="GO:0005768">
    <property type="term" value="C:endosome"/>
    <property type="evidence" value="ECO:0007669"/>
    <property type="project" value="TreeGrafter"/>
</dbReference>
<feature type="transmembrane region" description="Helical" evidence="18">
    <location>
        <begin position="383"/>
        <end position="403"/>
    </location>
</feature>
<dbReference type="PROSITE" id="PS00154">
    <property type="entry name" value="ATPASE_E1_E2"/>
    <property type="match status" value="1"/>
</dbReference>
<comment type="subcellular location">
    <subcellularLocation>
        <location evidence="2">Endomembrane system</location>
        <topology evidence="2">Multi-pass membrane protein</topology>
    </subcellularLocation>
    <subcellularLocation>
        <location evidence="18">Membrane</location>
        <topology evidence="18">Multi-pass membrane protein</topology>
    </subcellularLocation>
</comment>
<feature type="domain" description="P-type ATPase A" evidence="20">
    <location>
        <begin position="194"/>
        <end position="333"/>
    </location>
</feature>
<dbReference type="InterPro" id="IPR059000">
    <property type="entry name" value="ATPase_P-type_domA"/>
</dbReference>